<evidence type="ECO:0000259" key="2">
    <source>
        <dbReference type="Pfam" id="PF25550"/>
    </source>
</evidence>
<protein>
    <recommendedName>
        <fullName evidence="2">DUF7928 domain-containing protein</fullName>
    </recommendedName>
</protein>
<gene>
    <name evidence="3" type="ORF">BN869_000008876_1</name>
</gene>
<evidence type="ECO:0000313" key="3">
    <source>
        <dbReference type="EMBL" id="CEO52818.1"/>
    </source>
</evidence>
<feature type="region of interest" description="Disordered" evidence="1">
    <location>
        <begin position="1"/>
        <end position="34"/>
    </location>
</feature>
<dbReference type="EMBL" id="CDPU01000031">
    <property type="protein sequence ID" value="CEO52818.1"/>
    <property type="molecule type" value="Genomic_DNA"/>
</dbReference>
<name>A0A0B7K668_BIOOC</name>
<sequence>MDPLKPSQDTPAAARPGPTRRLPSSSRPMDDINPEVPVNYLYQQQGSKLWIGSGAGEDKEGVVLRKKGGQYLVCPSQLTGSPFAKAAAALKVECAMTVNSRIIRTFLQWFTESEVPLDDGCRAQVLPTIEDIAHAERQNFAAFVASEGLLVVWDKDALHIVSRASNIESQLRDIMWKSEDNEDEADE</sequence>
<feature type="domain" description="DUF7928" evidence="2">
    <location>
        <begin position="35"/>
        <end position="186"/>
    </location>
</feature>
<dbReference type="PANTHER" id="PTHR35408:SF3">
    <property type="entry name" value="GLYCOSYLTRANSFERASE 2-LIKE DOMAIN-CONTAINING PROTEIN"/>
    <property type="match status" value="1"/>
</dbReference>
<dbReference type="InterPro" id="IPR057688">
    <property type="entry name" value="DUF7928"/>
</dbReference>
<dbReference type="PANTHER" id="PTHR35408">
    <property type="entry name" value="CHROMOSOME 15, WHOLE GENOME SHOTGUN SEQUENCE"/>
    <property type="match status" value="1"/>
</dbReference>
<reference evidence="3" key="1">
    <citation type="submission" date="2015-01" db="EMBL/GenBank/DDBJ databases">
        <authorList>
            <person name="Durling Mikael"/>
        </authorList>
    </citation>
    <scope>NUCLEOTIDE SEQUENCE</scope>
</reference>
<proteinExistence type="predicted"/>
<evidence type="ECO:0000256" key="1">
    <source>
        <dbReference type="SAM" id="MobiDB-lite"/>
    </source>
</evidence>
<organism evidence="3">
    <name type="scientific">Bionectria ochroleuca</name>
    <name type="common">Gliocladium roseum</name>
    <dbReference type="NCBI Taxonomy" id="29856"/>
    <lineage>
        <taxon>Eukaryota</taxon>
        <taxon>Fungi</taxon>
        <taxon>Dikarya</taxon>
        <taxon>Ascomycota</taxon>
        <taxon>Pezizomycotina</taxon>
        <taxon>Sordariomycetes</taxon>
        <taxon>Hypocreomycetidae</taxon>
        <taxon>Hypocreales</taxon>
        <taxon>Bionectriaceae</taxon>
        <taxon>Clonostachys</taxon>
    </lineage>
</organism>
<accession>A0A0B7K668</accession>
<dbReference type="AlphaFoldDB" id="A0A0B7K668"/>
<dbReference type="Pfam" id="PF25550">
    <property type="entry name" value="DUF7928"/>
    <property type="match status" value="1"/>
</dbReference>